<dbReference type="InterPro" id="IPR036390">
    <property type="entry name" value="WH_DNA-bd_sf"/>
</dbReference>
<dbReference type="Gene3D" id="3.30.70.920">
    <property type="match status" value="1"/>
</dbReference>
<dbReference type="SMART" id="SM00344">
    <property type="entry name" value="HTH_ASNC"/>
    <property type="match status" value="1"/>
</dbReference>
<dbReference type="Pfam" id="PF13412">
    <property type="entry name" value="HTH_24"/>
    <property type="match status" value="1"/>
</dbReference>
<dbReference type="Proteomes" id="UP000249547">
    <property type="component" value="Unassembled WGS sequence"/>
</dbReference>
<evidence type="ECO:0000313" key="5">
    <source>
        <dbReference type="EMBL" id="RAJ08237.1"/>
    </source>
</evidence>
<dbReference type="GO" id="GO:0043565">
    <property type="term" value="F:sequence-specific DNA binding"/>
    <property type="evidence" value="ECO:0007669"/>
    <property type="project" value="InterPro"/>
</dbReference>
<dbReference type="OrthoDB" id="9800326at2"/>
<reference evidence="5 6" key="1">
    <citation type="submission" date="2018-06" db="EMBL/GenBank/DDBJ databases">
        <title>Genomic Encyclopedia of Archaeal and Bacterial Type Strains, Phase II (KMG-II): from individual species to whole genera.</title>
        <authorList>
            <person name="Goeker M."/>
        </authorList>
    </citation>
    <scope>NUCLEOTIDE SEQUENCE [LARGE SCALE GENOMIC DNA]</scope>
    <source>
        <strain evidence="5 6">DSM 23857</strain>
    </source>
</reference>
<keyword evidence="2" id="KW-0238">DNA-binding</keyword>
<feature type="domain" description="HTH asnC-type" evidence="4">
    <location>
        <begin position="4"/>
        <end position="65"/>
    </location>
</feature>
<keyword evidence="1" id="KW-0805">Transcription regulation</keyword>
<comment type="caution">
    <text evidence="5">The sequence shown here is derived from an EMBL/GenBank/DDBJ whole genome shotgun (WGS) entry which is preliminary data.</text>
</comment>
<evidence type="ECO:0000313" key="6">
    <source>
        <dbReference type="Proteomes" id="UP000249547"/>
    </source>
</evidence>
<keyword evidence="3" id="KW-0804">Transcription</keyword>
<protein>
    <submittedName>
        <fullName evidence="5">AsnC family transcriptional regulator</fullName>
    </submittedName>
</protein>
<proteinExistence type="predicted"/>
<dbReference type="PROSITE" id="PS50956">
    <property type="entry name" value="HTH_ASNC_2"/>
    <property type="match status" value="1"/>
</dbReference>
<evidence type="ECO:0000256" key="3">
    <source>
        <dbReference type="ARBA" id="ARBA00023163"/>
    </source>
</evidence>
<evidence type="ECO:0000259" key="4">
    <source>
        <dbReference type="PROSITE" id="PS50956"/>
    </source>
</evidence>
<dbReference type="PRINTS" id="PR00033">
    <property type="entry name" value="HTHASNC"/>
</dbReference>
<evidence type="ECO:0000256" key="1">
    <source>
        <dbReference type="ARBA" id="ARBA00023015"/>
    </source>
</evidence>
<dbReference type="AlphaFoldDB" id="A0A327R2X4"/>
<dbReference type="InterPro" id="IPR000485">
    <property type="entry name" value="AsnC-type_HTH_dom"/>
</dbReference>
<evidence type="ECO:0000256" key="2">
    <source>
        <dbReference type="ARBA" id="ARBA00023125"/>
    </source>
</evidence>
<dbReference type="SUPFAM" id="SSF46785">
    <property type="entry name" value="Winged helix' DNA-binding domain"/>
    <property type="match status" value="1"/>
</dbReference>
<dbReference type="GO" id="GO:0043200">
    <property type="term" value="P:response to amino acid"/>
    <property type="evidence" value="ECO:0007669"/>
    <property type="project" value="TreeGrafter"/>
</dbReference>
<dbReference type="RefSeq" id="WP_111596404.1">
    <property type="nucleotide sequence ID" value="NZ_QLLL01000002.1"/>
</dbReference>
<dbReference type="InterPro" id="IPR019888">
    <property type="entry name" value="Tscrpt_reg_AsnC-like"/>
</dbReference>
<dbReference type="InterPro" id="IPR036388">
    <property type="entry name" value="WH-like_DNA-bd_sf"/>
</dbReference>
<dbReference type="Pfam" id="PF01037">
    <property type="entry name" value="AsnC_trans_reg"/>
    <property type="match status" value="1"/>
</dbReference>
<sequence length="153" mass="17837">MEQLSPQELELLRLLQQNSRFDIGELIEKLNMSRTSVYERIKKLEQEGYIKNYVALLDARKLGLKFMVIVHVSLNTQRIEYTDEFLEKVQHLDEIVDVYVTGGIVDVILKVLVKDPDDFNEFVMKKLSVLPHISKIQSSFVMRTIKQTTNLPI</sequence>
<gene>
    <name evidence="5" type="ORF">LX64_00884</name>
</gene>
<name>A0A327R2X4_9BACT</name>
<dbReference type="InterPro" id="IPR011008">
    <property type="entry name" value="Dimeric_a/b-barrel"/>
</dbReference>
<dbReference type="InterPro" id="IPR019887">
    <property type="entry name" value="Tscrpt_reg_AsnC/Lrp_C"/>
</dbReference>
<dbReference type="EMBL" id="QLLL01000002">
    <property type="protein sequence ID" value="RAJ08237.1"/>
    <property type="molecule type" value="Genomic_DNA"/>
</dbReference>
<dbReference type="PANTHER" id="PTHR30154">
    <property type="entry name" value="LEUCINE-RESPONSIVE REGULATORY PROTEIN"/>
    <property type="match status" value="1"/>
</dbReference>
<organism evidence="5 6">
    <name type="scientific">Chitinophaga skermanii</name>
    <dbReference type="NCBI Taxonomy" id="331697"/>
    <lineage>
        <taxon>Bacteria</taxon>
        <taxon>Pseudomonadati</taxon>
        <taxon>Bacteroidota</taxon>
        <taxon>Chitinophagia</taxon>
        <taxon>Chitinophagales</taxon>
        <taxon>Chitinophagaceae</taxon>
        <taxon>Chitinophaga</taxon>
    </lineage>
</organism>
<keyword evidence="6" id="KW-1185">Reference proteome</keyword>
<dbReference type="GO" id="GO:0005829">
    <property type="term" value="C:cytosol"/>
    <property type="evidence" value="ECO:0007669"/>
    <property type="project" value="TreeGrafter"/>
</dbReference>
<dbReference type="PANTHER" id="PTHR30154:SF34">
    <property type="entry name" value="TRANSCRIPTIONAL REGULATOR AZLB"/>
    <property type="match status" value="1"/>
</dbReference>
<dbReference type="Gene3D" id="1.10.10.10">
    <property type="entry name" value="Winged helix-like DNA-binding domain superfamily/Winged helix DNA-binding domain"/>
    <property type="match status" value="1"/>
</dbReference>
<dbReference type="SUPFAM" id="SSF54909">
    <property type="entry name" value="Dimeric alpha+beta barrel"/>
    <property type="match status" value="1"/>
</dbReference>
<accession>A0A327R2X4</accession>